<accession>S9TMG2</accession>
<name>S9TMG2_9TRYP</name>
<dbReference type="Proteomes" id="UP000015354">
    <property type="component" value="Unassembled WGS sequence"/>
</dbReference>
<protein>
    <submittedName>
        <fullName evidence="1">Uncharacterized protein</fullName>
    </submittedName>
</protein>
<dbReference type="EMBL" id="ATMH01010442">
    <property type="protein sequence ID" value="EPY17523.1"/>
    <property type="molecule type" value="Genomic_DNA"/>
</dbReference>
<dbReference type="AlphaFoldDB" id="S9TMG2"/>
<reference evidence="1 2" key="1">
    <citation type="journal article" date="2013" name="PLoS ONE">
        <title>Predicting the Proteins of Angomonas deanei, Strigomonas culicis and Their Respective Endosymbionts Reveals New Aspects of the Trypanosomatidae Family.</title>
        <authorList>
            <person name="Motta M.C."/>
            <person name="Martins A.C."/>
            <person name="de Souza S.S."/>
            <person name="Catta-Preta C.M."/>
            <person name="Silva R."/>
            <person name="Klein C.C."/>
            <person name="de Almeida L.G."/>
            <person name="de Lima Cunha O."/>
            <person name="Ciapina L.P."/>
            <person name="Brocchi M."/>
            <person name="Colabardini A.C."/>
            <person name="de Araujo Lima B."/>
            <person name="Machado C.R."/>
            <person name="de Almeida Soares C.M."/>
            <person name="Probst C.M."/>
            <person name="de Menezes C.B."/>
            <person name="Thompson C.E."/>
            <person name="Bartholomeu D.C."/>
            <person name="Gradia D.F."/>
            <person name="Pavoni D.P."/>
            <person name="Grisard E.C."/>
            <person name="Fantinatti-Garboggini F."/>
            <person name="Marchini F.K."/>
            <person name="Rodrigues-Luiz G.F."/>
            <person name="Wagner G."/>
            <person name="Goldman G.H."/>
            <person name="Fietto J.L."/>
            <person name="Elias M.C."/>
            <person name="Goldman M.H."/>
            <person name="Sagot M.F."/>
            <person name="Pereira M."/>
            <person name="Stoco P.H."/>
            <person name="de Mendonca-Neto R.P."/>
            <person name="Teixeira S.M."/>
            <person name="Maciel T.E."/>
            <person name="de Oliveira Mendes T.A."/>
            <person name="Urmenyi T.P."/>
            <person name="de Souza W."/>
            <person name="Schenkman S."/>
            <person name="de Vasconcelos A.T."/>
        </authorList>
    </citation>
    <scope>NUCLEOTIDE SEQUENCE [LARGE SCALE GENOMIC DNA]</scope>
</reference>
<evidence type="ECO:0000313" key="1">
    <source>
        <dbReference type="EMBL" id="EPY17523.1"/>
    </source>
</evidence>
<proteinExistence type="predicted"/>
<sequence length="250" mass="27580">MAFAPQSLADVAVEENPLSEEDASFNISASSTDSVLDRTCRCGKRLEEDERCSAPILQAAMLRTDHELRHQNHRHQHNANHVVVDPATYPTALPDSHQTMTLVREAYHLKVIEAAVSATANHTNSILSSSDASTCTCSTDCPACVDGEYRHRGARLTKTASGDVMGPLLTYSILQHQIAEYHNQRSPANKYLDAAEERRVYGSGTATYYPRGDFYHCDGDSDREEEVSVLIGSAEAPHHYSSEREPIFAC</sequence>
<gene>
    <name evidence="1" type="ORF">STCU_10558</name>
</gene>
<evidence type="ECO:0000313" key="2">
    <source>
        <dbReference type="Proteomes" id="UP000015354"/>
    </source>
</evidence>
<organism evidence="1 2">
    <name type="scientific">Strigomonas culicis</name>
    <dbReference type="NCBI Taxonomy" id="28005"/>
    <lineage>
        <taxon>Eukaryota</taxon>
        <taxon>Discoba</taxon>
        <taxon>Euglenozoa</taxon>
        <taxon>Kinetoplastea</taxon>
        <taxon>Metakinetoplastina</taxon>
        <taxon>Trypanosomatida</taxon>
        <taxon>Trypanosomatidae</taxon>
        <taxon>Strigomonadinae</taxon>
        <taxon>Strigomonas</taxon>
    </lineage>
</organism>
<comment type="caution">
    <text evidence="1">The sequence shown here is derived from an EMBL/GenBank/DDBJ whole genome shotgun (WGS) entry which is preliminary data.</text>
</comment>
<keyword evidence="2" id="KW-1185">Reference proteome</keyword>